<dbReference type="Pfam" id="PF11740">
    <property type="entry name" value="KfrA_N"/>
    <property type="match status" value="1"/>
</dbReference>
<evidence type="ECO:0000313" key="4">
    <source>
        <dbReference type="Proteomes" id="UP001597304"/>
    </source>
</evidence>
<dbReference type="EMBL" id="JBHUEJ010000036">
    <property type="protein sequence ID" value="MFD1712159.1"/>
    <property type="molecule type" value="Genomic_DNA"/>
</dbReference>
<protein>
    <submittedName>
        <fullName evidence="3">DNA-binding protein</fullName>
    </submittedName>
</protein>
<dbReference type="RefSeq" id="WP_147912263.1">
    <property type="nucleotide sequence ID" value="NZ_JBHUEJ010000036.1"/>
</dbReference>
<reference evidence="4" key="1">
    <citation type="journal article" date="2019" name="Int. J. Syst. Evol. Microbiol.">
        <title>The Global Catalogue of Microorganisms (GCM) 10K type strain sequencing project: providing services to taxonomists for standard genome sequencing and annotation.</title>
        <authorList>
            <consortium name="The Broad Institute Genomics Platform"/>
            <consortium name="The Broad Institute Genome Sequencing Center for Infectious Disease"/>
            <person name="Wu L."/>
            <person name="Ma J."/>
        </authorList>
    </citation>
    <scope>NUCLEOTIDE SEQUENCE [LARGE SCALE GENOMIC DNA]</scope>
    <source>
        <strain evidence="4">LMG 29247</strain>
    </source>
</reference>
<dbReference type="InterPro" id="IPR021104">
    <property type="entry name" value="KfrA_DNA-bd_N"/>
</dbReference>
<feature type="coiled-coil region" evidence="1">
    <location>
        <begin position="81"/>
        <end position="196"/>
    </location>
</feature>
<gene>
    <name evidence="3" type="ORF">ACFSF0_16240</name>
</gene>
<sequence>MAISIDDVFSAADRLSESGQQPTLAAVRSALGGGSFTTISEAMKSWRAMQQAAATPVREAAPAAVMERFHQLGTDVWAVAISMANDRLAKEREVFESAKAEAEQAQKEATEWADQLAAELESTRKRLEQQEVLLHTARAATDTAQAALAEAQKRADSLTELLERERVLSAEMQSKAEKAIADAARLSGKLEVLQAQERQSR</sequence>
<evidence type="ECO:0000256" key="1">
    <source>
        <dbReference type="SAM" id="Coils"/>
    </source>
</evidence>
<dbReference type="Proteomes" id="UP001597304">
    <property type="component" value="Unassembled WGS sequence"/>
</dbReference>
<proteinExistence type="predicted"/>
<dbReference type="GO" id="GO:0003677">
    <property type="term" value="F:DNA binding"/>
    <property type="evidence" value="ECO:0007669"/>
    <property type="project" value="UniProtKB-KW"/>
</dbReference>
<accession>A0ABW4KX35</accession>
<keyword evidence="4" id="KW-1185">Reference proteome</keyword>
<keyword evidence="3" id="KW-0238">DNA-binding</keyword>
<evidence type="ECO:0000259" key="2">
    <source>
        <dbReference type="Pfam" id="PF11740"/>
    </source>
</evidence>
<feature type="domain" description="KfrA N-terminal DNA-binding" evidence="2">
    <location>
        <begin position="6"/>
        <end position="120"/>
    </location>
</feature>
<organism evidence="3 4">
    <name type="scientific">Ottowia flava</name>
    <dbReference type="NCBI Taxonomy" id="2675430"/>
    <lineage>
        <taxon>Bacteria</taxon>
        <taxon>Pseudomonadati</taxon>
        <taxon>Pseudomonadota</taxon>
        <taxon>Betaproteobacteria</taxon>
        <taxon>Burkholderiales</taxon>
        <taxon>Comamonadaceae</taxon>
        <taxon>Ottowia</taxon>
    </lineage>
</organism>
<comment type="caution">
    <text evidence="3">The sequence shown here is derived from an EMBL/GenBank/DDBJ whole genome shotgun (WGS) entry which is preliminary data.</text>
</comment>
<name>A0ABW4KX35_9BURK</name>
<keyword evidence="1" id="KW-0175">Coiled coil</keyword>
<evidence type="ECO:0000313" key="3">
    <source>
        <dbReference type="EMBL" id="MFD1712159.1"/>
    </source>
</evidence>